<evidence type="ECO:0000256" key="4">
    <source>
        <dbReference type="ARBA" id="ARBA00022475"/>
    </source>
</evidence>
<keyword evidence="3" id="KW-0813">Transport</keyword>
<comment type="subcellular location">
    <subcellularLocation>
        <location evidence="1">Cell membrane</location>
        <topology evidence="1">Multi-pass membrane protein</topology>
    </subcellularLocation>
</comment>
<feature type="transmembrane region" description="Helical" evidence="9">
    <location>
        <begin position="79"/>
        <end position="97"/>
    </location>
</feature>
<feature type="transmembrane region" description="Helical" evidence="9">
    <location>
        <begin position="168"/>
        <end position="187"/>
    </location>
</feature>
<evidence type="ECO:0000256" key="9">
    <source>
        <dbReference type="SAM" id="Phobius"/>
    </source>
</evidence>
<feature type="region of interest" description="Disordered" evidence="8">
    <location>
        <begin position="437"/>
        <end position="464"/>
    </location>
</feature>
<feature type="transmembrane region" description="Helical" evidence="9">
    <location>
        <begin position="49"/>
        <end position="72"/>
    </location>
</feature>
<accession>A0A562DM52</accession>
<keyword evidence="4" id="KW-1003">Cell membrane</keyword>
<name>A0A562DM52_RHORH</name>
<feature type="transmembrane region" description="Helical" evidence="9">
    <location>
        <begin position="103"/>
        <end position="121"/>
    </location>
</feature>
<evidence type="ECO:0000256" key="6">
    <source>
        <dbReference type="ARBA" id="ARBA00022989"/>
    </source>
</evidence>
<dbReference type="GO" id="GO:0042907">
    <property type="term" value="F:xanthine transmembrane transporter activity"/>
    <property type="evidence" value="ECO:0007669"/>
    <property type="project" value="TreeGrafter"/>
</dbReference>
<evidence type="ECO:0000256" key="7">
    <source>
        <dbReference type="ARBA" id="ARBA00023136"/>
    </source>
</evidence>
<evidence type="ECO:0000256" key="8">
    <source>
        <dbReference type="SAM" id="MobiDB-lite"/>
    </source>
</evidence>
<keyword evidence="7 9" id="KW-0472">Membrane</keyword>
<reference evidence="10 11" key="1">
    <citation type="submission" date="2019-07" db="EMBL/GenBank/DDBJ databases">
        <title>Genome sequencing of lignin-degrading bacterial isolates.</title>
        <authorList>
            <person name="Gladden J."/>
        </authorList>
    </citation>
    <scope>NUCLEOTIDE SEQUENCE [LARGE SCALE GENOMIC DNA]</scope>
    <source>
        <strain evidence="10 11">J45</strain>
    </source>
</reference>
<feature type="transmembrane region" description="Helical" evidence="9">
    <location>
        <begin position="403"/>
        <end position="426"/>
    </location>
</feature>
<dbReference type="NCBIfam" id="TIGR03173">
    <property type="entry name" value="pbuX"/>
    <property type="match status" value="1"/>
</dbReference>
<feature type="transmembrane region" description="Helical" evidence="9">
    <location>
        <begin position="239"/>
        <end position="263"/>
    </location>
</feature>
<keyword evidence="6 9" id="KW-1133">Transmembrane helix</keyword>
<dbReference type="InterPro" id="IPR006043">
    <property type="entry name" value="NCS2"/>
</dbReference>
<evidence type="ECO:0000313" key="11">
    <source>
        <dbReference type="Proteomes" id="UP000317573"/>
    </source>
</evidence>
<dbReference type="RefSeq" id="WP_145692699.1">
    <property type="nucleotide sequence ID" value="NZ_VLJT01000039.1"/>
</dbReference>
<dbReference type="NCBIfam" id="TIGR00801">
    <property type="entry name" value="ncs2"/>
    <property type="match status" value="1"/>
</dbReference>
<dbReference type="InterPro" id="IPR017588">
    <property type="entry name" value="UacT-like"/>
</dbReference>
<evidence type="ECO:0000256" key="1">
    <source>
        <dbReference type="ARBA" id="ARBA00004651"/>
    </source>
</evidence>
<evidence type="ECO:0000256" key="5">
    <source>
        <dbReference type="ARBA" id="ARBA00022692"/>
    </source>
</evidence>
<feature type="transmembrane region" description="Helical" evidence="9">
    <location>
        <begin position="194"/>
        <end position="219"/>
    </location>
</feature>
<evidence type="ECO:0000256" key="2">
    <source>
        <dbReference type="ARBA" id="ARBA00008821"/>
    </source>
</evidence>
<dbReference type="InterPro" id="IPR006042">
    <property type="entry name" value="Xan_ur_permease"/>
</dbReference>
<sequence>MTSPHPVDARLPFLRQFAFGLQHVLIMYTGCITVPLVFGAAVGLDRDTIAMLISADLLIAGLITIVQSLGVGKLVGVRLPIVCGATFAGLTPMILIAKEYGLQAVYGSMLIGGIVGLALAWPFARIIRFFPPLVTGAVLTVVGISLIGVAGGLIVGTDPSSPTFASPTNIALAVLVIVVAVAFLCLGRGIWAQLGVLIALAVGTVVAVPLGLIDLGGVAGSAWVGLSAPFHFGAPEFPITAVVAMSIVIAVVFAESTASMLAVAEITGKRVSKGDIARGLAGDGASAVLAGVFNAFVDTVFTQNVGAVATTRVYSRYVTATSGAILVVLGALPKVSSVVAALPKPVVGGVGLILFATVALVGINTLRSVDLSDRINSTIAAVAVGVGLLPELAEGMFERFPSAAQILLGSGITLAAIAAFSLNLLFNHTRLGTLARASRSGTPAPVTSAGTTSPHGVAHEPVAV</sequence>
<dbReference type="Pfam" id="PF00860">
    <property type="entry name" value="Xan_ur_permease"/>
    <property type="match status" value="1"/>
</dbReference>
<dbReference type="EMBL" id="VLJT01000039">
    <property type="protein sequence ID" value="TWH10705.1"/>
    <property type="molecule type" value="Genomic_DNA"/>
</dbReference>
<dbReference type="AlphaFoldDB" id="A0A562DM52"/>
<feature type="transmembrane region" description="Helical" evidence="9">
    <location>
        <begin position="21"/>
        <end position="43"/>
    </location>
</feature>
<keyword evidence="5 9" id="KW-0812">Transmembrane</keyword>
<dbReference type="PANTHER" id="PTHR42810:SF4">
    <property type="entry name" value="URIC ACID TRANSPORTER UACT"/>
    <property type="match status" value="1"/>
</dbReference>
<feature type="transmembrane region" description="Helical" evidence="9">
    <location>
        <begin position="133"/>
        <end position="156"/>
    </location>
</feature>
<dbReference type="PROSITE" id="PS01116">
    <property type="entry name" value="XANTH_URACIL_PERMASE"/>
    <property type="match status" value="1"/>
</dbReference>
<gene>
    <name evidence="10" type="ORF">L618_000400001860</name>
</gene>
<organism evidence="10 11">
    <name type="scientific">Rhodococcus rhodochrous J45</name>
    <dbReference type="NCBI Taxonomy" id="935266"/>
    <lineage>
        <taxon>Bacteria</taxon>
        <taxon>Bacillati</taxon>
        <taxon>Actinomycetota</taxon>
        <taxon>Actinomycetes</taxon>
        <taxon>Mycobacteriales</taxon>
        <taxon>Nocardiaceae</taxon>
        <taxon>Rhodococcus</taxon>
    </lineage>
</organism>
<comment type="similarity">
    <text evidence="2">Belongs to the nucleobase:cation symporter-2 (NCS2) (TC 2.A.40) family.</text>
</comment>
<evidence type="ECO:0000313" key="10">
    <source>
        <dbReference type="EMBL" id="TWH10705.1"/>
    </source>
</evidence>
<dbReference type="NCBIfam" id="NF037981">
    <property type="entry name" value="NCS2_1"/>
    <property type="match status" value="1"/>
</dbReference>
<evidence type="ECO:0000256" key="3">
    <source>
        <dbReference type="ARBA" id="ARBA00022448"/>
    </source>
</evidence>
<dbReference type="Proteomes" id="UP000317573">
    <property type="component" value="Unassembled WGS sequence"/>
</dbReference>
<comment type="caution">
    <text evidence="10">The sequence shown here is derived from an EMBL/GenBank/DDBJ whole genome shotgun (WGS) entry which is preliminary data.</text>
</comment>
<feature type="transmembrane region" description="Helical" evidence="9">
    <location>
        <begin position="317"/>
        <end position="340"/>
    </location>
</feature>
<dbReference type="GO" id="GO:0005886">
    <property type="term" value="C:plasma membrane"/>
    <property type="evidence" value="ECO:0007669"/>
    <property type="project" value="UniProtKB-SubCell"/>
</dbReference>
<proteinExistence type="inferred from homology"/>
<feature type="transmembrane region" description="Helical" evidence="9">
    <location>
        <begin position="346"/>
        <end position="366"/>
    </location>
</feature>
<protein>
    <submittedName>
        <fullName evidence="10">NCS2 family nucleobase:cation symporter-2</fullName>
    </submittedName>
</protein>
<dbReference type="PANTHER" id="PTHR42810">
    <property type="entry name" value="PURINE PERMEASE C1399.01C-RELATED"/>
    <property type="match status" value="1"/>
</dbReference>